<evidence type="ECO:0000259" key="1">
    <source>
        <dbReference type="Pfam" id="PF01841"/>
    </source>
</evidence>
<protein>
    <submittedName>
        <fullName evidence="2">Transglutaminase domain-containing protein</fullName>
    </submittedName>
</protein>
<organism evidence="2 3">
    <name type="scientific">Winogradskyella pulchriflava</name>
    <dbReference type="NCBI Taxonomy" id="1110688"/>
    <lineage>
        <taxon>Bacteria</taxon>
        <taxon>Pseudomonadati</taxon>
        <taxon>Bacteroidota</taxon>
        <taxon>Flavobacteriia</taxon>
        <taxon>Flavobacteriales</taxon>
        <taxon>Flavobacteriaceae</taxon>
        <taxon>Winogradskyella</taxon>
    </lineage>
</organism>
<dbReference type="Proteomes" id="UP001589832">
    <property type="component" value="Unassembled WGS sequence"/>
</dbReference>
<sequence length="651" mass="74563">MKQLFLTIITVLTITQVSGQDYDFGKISKAELEEKYHPLDSSASAAVLYRNEEISFFYSNNQGFMQQRKVHERIKIYNKDGFDWATKKIYLYKGSSDEDISSLKGFSYNLVNGKIEKDKLSSDGKFKEDYNDYLKVNSFTMPNVKEGTIIEYRYTINSPRIGIDDVIFQYSIPINKLDVKISTPEYYAYNKQLNPRARFYPKLNSSTKNINVPFEYRLDILDVNETNIPGLREEAYAGNINNYRSKMSVELTAILDANKVLKKSFSANWEEVSKTIYDSEDFGGQLAKSSFYKDDLEALMVGVEDDFEKARIVESLVKSKVKWNGNYGKYAQKGIRAAYKDGEGNDADINLLVVSMLRSQGVNANPVLISTRNNGIPLFPTREGFNYVICNVQSGDNNLLIDATEEYSTNNVLPYRVLNWQGRLIEEGGISRWIDIMPNAKSVESTMLNIKIDNDFNVTGKVAKNLTSYMAYSYRDKYAQVTTESHIKSLEKDKGNLGISDIDFENKNEITEPVKISYEYDLSDAVDEVGDKLYFSPLLFMAMKENPFKLEERQYPIDFVIPYEDKYLVNIMLPEGYVVESLPTSEAIAFKDENVKFVYVAKENGRYLQLKVQLDINNPMILPDDYKDFKAFYGKIVEKQGEQVVLAKAQP</sequence>
<accession>A0ABV6Q8T0</accession>
<gene>
    <name evidence="2" type="ORF">ACFFGA_06070</name>
</gene>
<proteinExistence type="predicted"/>
<dbReference type="Gene3D" id="2.60.120.1130">
    <property type="match status" value="1"/>
</dbReference>
<name>A0ABV6Q8T0_9FLAO</name>
<feature type="domain" description="Transglutaminase-like" evidence="1">
    <location>
        <begin position="300"/>
        <end position="373"/>
    </location>
</feature>
<reference evidence="2 3" key="1">
    <citation type="submission" date="2024-09" db="EMBL/GenBank/DDBJ databases">
        <authorList>
            <person name="Sun Q."/>
            <person name="Mori K."/>
        </authorList>
    </citation>
    <scope>NUCLEOTIDE SEQUENCE [LARGE SCALE GENOMIC DNA]</scope>
    <source>
        <strain evidence="2 3">NCAIM B.02481</strain>
    </source>
</reference>
<dbReference type="EMBL" id="JBHLTQ010000002">
    <property type="protein sequence ID" value="MFC0604110.1"/>
    <property type="molecule type" value="Genomic_DNA"/>
</dbReference>
<keyword evidence="3" id="KW-1185">Reference proteome</keyword>
<dbReference type="Pfam" id="PF01841">
    <property type="entry name" value="Transglut_core"/>
    <property type="match status" value="1"/>
</dbReference>
<dbReference type="Gene3D" id="2.60.40.3140">
    <property type="match status" value="1"/>
</dbReference>
<dbReference type="InterPro" id="IPR002931">
    <property type="entry name" value="Transglutaminase-like"/>
</dbReference>
<evidence type="ECO:0000313" key="2">
    <source>
        <dbReference type="EMBL" id="MFC0604110.1"/>
    </source>
</evidence>
<dbReference type="RefSeq" id="WP_386061158.1">
    <property type="nucleotide sequence ID" value="NZ_JBHLTQ010000002.1"/>
</dbReference>
<evidence type="ECO:0000313" key="3">
    <source>
        <dbReference type="Proteomes" id="UP001589832"/>
    </source>
</evidence>
<comment type="caution">
    <text evidence="2">The sequence shown here is derived from an EMBL/GenBank/DDBJ whole genome shotgun (WGS) entry which is preliminary data.</text>
</comment>
<dbReference type="Gene3D" id="3.10.620.30">
    <property type="match status" value="1"/>
</dbReference>